<evidence type="ECO:0000256" key="7">
    <source>
        <dbReference type="ARBA" id="ARBA00023015"/>
    </source>
</evidence>
<evidence type="ECO:0000256" key="4">
    <source>
        <dbReference type="ARBA" id="ARBA00022737"/>
    </source>
</evidence>
<keyword evidence="4" id="KW-0677">Repeat</keyword>
<keyword evidence="6" id="KW-0862">Zinc</keyword>
<dbReference type="SMART" id="SM00355">
    <property type="entry name" value="ZnF_C2H2"/>
    <property type="match status" value="3"/>
</dbReference>
<dbReference type="OrthoDB" id="6500421at2759"/>
<reference evidence="12" key="1">
    <citation type="submission" date="2020-08" db="EMBL/GenBank/DDBJ databases">
        <title>Multicomponent nature underlies the extraordinary mechanical properties of spider dragline silk.</title>
        <authorList>
            <person name="Kono N."/>
            <person name="Nakamura H."/>
            <person name="Mori M."/>
            <person name="Yoshida Y."/>
            <person name="Ohtoshi R."/>
            <person name="Malay A.D."/>
            <person name="Moran D.A.P."/>
            <person name="Tomita M."/>
            <person name="Numata K."/>
            <person name="Arakawa K."/>
        </authorList>
    </citation>
    <scope>NUCLEOTIDE SEQUENCE</scope>
</reference>
<dbReference type="FunFam" id="3.30.160.60:FF:000446">
    <property type="entry name" value="Zinc finger protein"/>
    <property type="match status" value="1"/>
</dbReference>
<sequence length="204" mass="24464">MNQFSQQKRTDIEERSFQYPVYEQVFLENDHKRDRRPHTGERSIQSNVCKRTFFNTSILIRQMPNHSRKKTHQCNLCGKTFSQKFQLGAHMRKHTGEKALQCVVCEQRFSQETTLNRHMRTHTGEKPFQCAVCDDRFSQKSSLNRQMRKHTGQKHFSGIKFGKVYPNRVWNSRTEFRSNFFTVAKRKERYISNIMFRFIDGRLS</sequence>
<dbReference type="GO" id="GO:0005634">
    <property type="term" value="C:nucleus"/>
    <property type="evidence" value="ECO:0007669"/>
    <property type="project" value="UniProtKB-SubCell"/>
</dbReference>
<dbReference type="GO" id="GO:0006355">
    <property type="term" value="P:regulation of DNA-templated transcription"/>
    <property type="evidence" value="ECO:0007669"/>
    <property type="project" value="UniProtKB-ARBA"/>
</dbReference>
<evidence type="ECO:0000256" key="1">
    <source>
        <dbReference type="ARBA" id="ARBA00004123"/>
    </source>
</evidence>
<dbReference type="InterPro" id="IPR013087">
    <property type="entry name" value="Znf_C2H2_type"/>
</dbReference>
<feature type="domain" description="C2H2-type" evidence="11">
    <location>
        <begin position="72"/>
        <end position="99"/>
    </location>
</feature>
<name>A0A8X6WQ57_9ARAC</name>
<keyword evidence="3" id="KW-0479">Metal-binding</keyword>
<feature type="domain" description="C2H2-type" evidence="11">
    <location>
        <begin position="128"/>
        <end position="155"/>
    </location>
</feature>
<evidence type="ECO:0000256" key="3">
    <source>
        <dbReference type="ARBA" id="ARBA00022723"/>
    </source>
</evidence>
<dbReference type="Pfam" id="PF13465">
    <property type="entry name" value="zf-H2C2_2"/>
    <property type="match status" value="1"/>
</dbReference>
<evidence type="ECO:0000256" key="6">
    <source>
        <dbReference type="ARBA" id="ARBA00022833"/>
    </source>
</evidence>
<evidence type="ECO:0000313" key="13">
    <source>
        <dbReference type="Proteomes" id="UP000886998"/>
    </source>
</evidence>
<dbReference type="InterPro" id="IPR050636">
    <property type="entry name" value="C2H2-ZF_domain-containing"/>
</dbReference>
<dbReference type="EMBL" id="BMAV01001356">
    <property type="protein sequence ID" value="GFY39367.1"/>
    <property type="molecule type" value="Genomic_DNA"/>
</dbReference>
<keyword evidence="7" id="KW-0805">Transcription regulation</keyword>
<dbReference type="FunFam" id="3.30.160.60:FF:003288">
    <property type="entry name" value="Uncharacterized protein"/>
    <property type="match status" value="1"/>
</dbReference>
<keyword evidence="5 10" id="KW-0863">Zinc-finger</keyword>
<organism evidence="12 13">
    <name type="scientific">Trichonephila inaurata madagascariensis</name>
    <dbReference type="NCBI Taxonomy" id="2747483"/>
    <lineage>
        <taxon>Eukaryota</taxon>
        <taxon>Metazoa</taxon>
        <taxon>Ecdysozoa</taxon>
        <taxon>Arthropoda</taxon>
        <taxon>Chelicerata</taxon>
        <taxon>Arachnida</taxon>
        <taxon>Araneae</taxon>
        <taxon>Araneomorphae</taxon>
        <taxon>Entelegynae</taxon>
        <taxon>Araneoidea</taxon>
        <taxon>Nephilidae</taxon>
        <taxon>Trichonephila</taxon>
        <taxon>Trichonephila inaurata</taxon>
    </lineage>
</organism>
<dbReference type="SUPFAM" id="SSF57667">
    <property type="entry name" value="beta-beta-alpha zinc fingers"/>
    <property type="match status" value="3"/>
</dbReference>
<dbReference type="InterPro" id="IPR036236">
    <property type="entry name" value="Znf_C2H2_sf"/>
</dbReference>
<gene>
    <name evidence="12" type="ORF">TNIN_300681</name>
</gene>
<keyword evidence="13" id="KW-1185">Reference proteome</keyword>
<dbReference type="Pfam" id="PF00096">
    <property type="entry name" value="zf-C2H2"/>
    <property type="match status" value="1"/>
</dbReference>
<dbReference type="FunFam" id="3.30.160.60:FF:002343">
    <property type="entry name" value="Zinc finger protein 33A"/>
    <property type="match status" value="1"/>
</dbReference>
<comment type="caution">
    <text evidence="12">The sequence shown here is derived from an EMBL/GenBank/DDBJ whole genome shotgun (WGS) entry which is preliminary data.</text>
</comment>
<keyword evidence="9" id="KW-0539">Nucleus</keyword>
<evidence type="ECO:0000313" key="12">
    <source>
        <dbReference type="EMBL" id="GFY39367.1"/>
    </source>
</evidence>
<evidence type="ECO:0000256" key="10">
    <source>
        <dbReference type="PROSITE-ProRule" id="PRU00042"/>
    </source>
</evidence>
<dbReference type="AlphaFoldDB" id="A0A8X6WQ57"/>
<comment type="subcellular location">
    <subcellularLocation>
        <location evidence="1">Nucleus</location>
    </subcellularLocation>
</comment>
<dbReference type="PANTHER" id="PTHR47772">
    <property type="entry name" value="ZINC FINGER PROTEIN 200"/>
    <property type="match status" value="1"/>
</dbReference>
<feature type="domain" description="C2H2-type" evidence="11">
    <location>
        <begin position="100"/>
        <end position="127"/>
    </location>
</feature>
<dbReference type="Gene3D" id="3.30.160.60">
    <property type="entry name" value="Classic Zinc Finger"/>
    <property type="match status" value="3"/>
</dbReference>
<comment type="similarity">
    <text evidence="2">Belongs to the krueppel C2H2-type zinc-finger protein family.</text>
</comment>
<evidence type="ECO:0000256" key="8">
    <source>
        <dbReference type="ARBA" id="ARBA00023163"/>
    </source>
</evidence>
<dbReference type="PROSITE" id="PS00028">
    <property type="entry name" value="ZINC_FINGER_C2H2_1"/>
    <property type="match status" value="2"/>
</dbReference>
<dbReference type="PANTHER" id="PTHR47772:SF13">
    <property type="entry name" value="GASTRULA ZINC FINGER PROTEIN XLCGF49.1-LIKE-RELATED"/>
    <property type="match status" value="1"/>
</dbReference>
<keyword evidence="8" id="KW-0804">Transcription</keyword>
<evidence type="ECO:0000256" key="5">
    <source>
        <dbReference type="ARBA" id="ARBA00022771"/>
    </source>
</evidence>
<evidence type="ECO:0000256" key="9">
    <source>
        <dbReference type="ARBA" id="ARBA00023242"/>
    </source>
</evidence>
<evidence type="ECO:0000259" key="11">
    <source>
        <dbReference type="PROSITE" id="PS50157"/>
    </source>
</evidence>
<dbReference type="GO" id="GO:0008270">
    <property type="term" value="F:zinc ion binding"/>
    <property type="evidence" value="ECO:0007669"/>
    <property type="project" value="UniProtKB-KW"/>
</dbReference>
<dbReference type="PROSITE" id="PS50157">
    <property type="entry name" value="ZINC_FINGER_C2H2_2"/>
    <property type="match status" value="3"/>
</dbReference>
<evidence type="ECO:0000256" key="2">
    <source>
        <dbReference type="ARBA" id="ARBA00006991"/>
    </source>
</evidence>
<proteinExistence type="inferred from homology"/>
<accession>A0A8X6WQ57</accession>
<protein>
    <recommendedName>
        <fullName evidence="11">C2H2-type domain-containing protein</fullName>
    </recommendedName>
</protein>
<dbReference type="Proteomes" id="UP000886998">
    <property type="component" value="Unassembled WGS sequence"/>
</dbReference>